<reference evidence="2 3" key="1">
    <citation type="journal article" date="2011" name="BMC Genomics">
        <title>Comparative genome analysis and genome-guided physiological analysis of Roseobacter litoralis.</title>
        <authorList>
            <person name="Kalhoefer D."/>
            <person name="Thole S."/>
            <person name="Voget S."/>
            <person name="Lehmann R."/>
            <person name="Liesegang H."/>
            <person name="Wollher A."/>
            <person name="Daniel R."/>
            <person name="Simon M."/>
            <person name="Brinkhoff T."/>
        </authorList>
    </citation>
    <scope>NUCLEOTIDE SEQUENCE [LARGE SCALE GENOMIC DNA]</scope>
    <source>
        <strain evidence="3">ATCC 49566 / DSM 6996 / JCM 21268 / NBRC 15278 / OCh 149</strain>
    </source>
</reference>
<dbReference type="InterPro" id="IPR021737">
    <property type="entry name" value="Phage_phiKZ_Orf197"/>
</dbReference>
<dbReference type="KEGG" id="rli:RLO149_c021700"/>
<protein>
    <recommendedName>
        <fullName evidence="4">DUF3307 domain-containing protein</fullName>
    </recommendedName>
</protein>
<name>F7Z9Z3_ROSLO</name>
<keyword evidence="1" id="KW-0812">Transmembrane</keyword>
<dbReference type="OrthoDB" id="558011at2"/>
<feature type="transmembrane region" description="Helical" evidence="1">
    <location>
        <begin position="55"/>
        <end position="78"/>
    </location>
</feature>
<dbReference type="eggNOG" id="ENOG5032ACV">
    <property type="taxonomic scope" value="Bacteria"/>
</dbReference>
<dbReference type="HOGENOM" id="CLU_136222_1_0_5"/>
<evidence type="ECO:0008006" key="4">
    <source>
        <dbReference type="Google" id="ProtNLM"/>
    </source>
</evidence>
<dbReference type="STRING" id="391595.RLO149_c021700"/>
<dbReference type="Proteomes" id="UP000001353">
    <property type="component" value="Chromosome"/>
</dbReference>
<keyword evidence="1" id="KW-1133">Transmembrane helix</keyword>
<proteinExistence type="predicted"/>
<gene>
    <name evidence="2" type="ordered locus">RLO149_c021700</name>
</gene>
<evidence type="ECO:0000256" key="1">
    <source>
        <dbReference type="SAM" id="Phobius"/>
    </source>
</evidence>
<dbReference type="Pfam" id="PF11750">
    <property type="entry name" value="DUF3307"/>
    <property type="match status" value="1"/>
</dbReference>
<keyword evidence="3" id="KW-1185">Reference proteome</keyword>
<evidence type="ECO:0000313" key="3">
    <source>
        <dbReference type="Proteomes" id="UP000001353"/>
    </source>
</evidence>
<dbReference type="EMBL" id="CP002623">
    <property type="protein sequence ID" value="AEI94146.1"/>
    <property type="molecule type" value="Genomic_DNA"/>
</dbReference>
<dbReference type="AlphaFoldDB" id="F7Z9Z3"/>
<evidence type="ECO:0000313" key="2">
    <source>
        <dbReference type="EMBL" id="AEI94146.1"/>
    </source>
</evidence>
<sequence length="131" mass="14536">MSDVLGALIILLCLLQAKHMFADYFLQTRSMLDGRHIYLHGGRLLHAGVHAAGSALAFVVMGAPLVLVLLMAVGEWIAHFHIDWAKGRYTATRKLTPDDAAYWRATGADQALHQLTYIIMVWCWLTYGIGA</sequence>
<keyword evidence="1" id="KW-0472">Membrane</keyword>
<dbReference type="RefSeq" id="WP_013962070.1">
    <property type="nucleotide sequence ID" value="NC_015730.1"/>
</dbReference>
<organism evidence="2 3">
    <name type="scientific">Roseobacter litoralis (strain ATCC 49566 / DSM 6996 / JCM 21268 / NBRC 15278 / OCh 149)</name>
    <dbReference type="NCBI Taxonomy" id="391595"/>
    <lineage>
        <taxon>Bacteria</taxon>
        <taxon>Pseudomonadati</taxon>
        <taxon>Pseudomonadota</taxon>
        <taxon>Alphaproteobacteria</taxon>
        <taxon>Rhodobacterales</taxon>
        <taxon>Roseobacteraceae</taxon>
        <taxon>Roseobacter</taxon>
    </lineage>
</organism>
<accession>F7Z9Z3</accession>